<evidence type="ECO:0000313" key="10">
    <source>
        <dbReference type="Proteomes" id="UP001085076"/>
    </source>
</evidence>
<comment type="similarity">
    <text evidence="6">Belongs to the AP2/ERF transcription factor family. AP2 subfamily.</text>
</comment>
<comment type="subcellular location">
    <subcellularLocation>
        <location evidence="1">Nucleus</location>
    </subcellularLocation>
</comment>
<dbReference type="PANTHER" id="PTHR32467:SF99">
    <property type="entry name" value="AP2-LIKE ETHYLENE-RESPONSIVE TRANSCRIPTION FACTOR AIL5"/>
    <property type="match status" value="1"/>
</dbReference>
<dbReference type="InterPro" id="IPR001471">
    <property type="entry name" value="AP2/ERF_dom"/>
</dbReference>
<keyword evidence="4" id="KW-0804">Transcription</keyword>
<sequence length="431" mass="46808">MKVRKRKRDSEPGSPEASSEELHELELSGDSKEIDSSLVAAGAYHHQSVEEASMPDFAGFASSSNETEKFGSLEVDSDSMIPFEISACDEKKNDSLEAGSSPVICAESEVRKGGTLESDGGCIIGTVGAIEKTDEENVCLEAVNGSIAVSETAREKDGSLVAEIDAIFAIEGQEKKDDSFVAFGEPIASIGSSGMNDGSFVAEGGTMVSIAITEKKDAFLEVSGDTISAEDVDKTFLEKVGDGSAIIVPKKTPVPRSSSYHGVTKHRWSGKFEAHLWDGTINIESRRRKGKQVYLGGYDSEEDAARAYDLAALKYWGPNSSTKLNFPISEYEKELEEMISMSQDEWIQCLRRRSRSFSRGISSYRGVTRRGKDGKWQARLGSVAGTRAIFLGAFDTEEEAAIAYDIGLIKLRGLNAITNFDISNYTDLIDR</sequence>
<evidence type="ECO:0000256" key="2">
    <source>
        <dbReference type="ARBA" id="ARBA00023015"/>
    </source>
</evidence>
<dbReference type="Pfam" id="PF00847">
    <property type="entry name" value="AP2"/>
    <property type="match status" value="1"/>
</dbReference>
<name>A0A9D5CL16_9LILI</name>
<dbReference type="EMBL" id="JAGGNH010000004">
    <property type="protein sequence ID" value="KAJ0975266.1"/>
    <property type="molecule type" value="Genomic_DNA"/>
</dbReference>
<dbReference type="Proteomes" id="UP001085076">
    <property type="component" value="Miscellaneous, Linkage group lg04"/>
</dbReference>
<dbReference type="InterPro" id="IPR036955">
    <property type="entry name" value="AP2/ERF_dom_sf"/>
</dbReference>
<evidence type="ECO:0000256" key="7">
    <source>
        <dbReference type="SAM" id="MobiDB-lite"/>
    </source>
</evidence>
<keyword evidence="5" id="KW-0539">Nucleus</keyword>
<dbReference type="InterPro" id="IPR016177">
    <property type="entry name" value="DNA-bd_dom_sf"/>
</dbReference>
<protein>
    <recommendedName>
        <fullName evidence="8">AP2/ERF domain-containing protein</fullName>
    </recommendedName>
</protein>
<evidence type="ECO:0000256" key="4">
    <source>
        <dbReference type="ARBA" id="ARBA00023163"/>
    </source>
</evidence>
<keyword evidence="2" id="KW-0805">Transcription regulation</keyword>
<comment type="caution">
    <text evidence="9">The sequence shown here is derived from an EMBL/GenBank/DDBJ whole genome shotgun (WGS) entry which is preliminary data.</text>
</comment>
<evidence type="ECO:0000256" key="5">
    <source>
        <dbReference type="ARBA" id="ARBA00023242"/>
    </source>
</evidence>
<dbReference type="SMART" id="SM00380">
    <property type="entry name" value="AP2"/>
    <property type="match status" value="2"/>
</dbReference>
<dbReference type="GO" id="GO:0005634">
    <property type="term" value="C:nucleus"/>
    <property type="evidence" value="ECO:0007669"/>
    <property type="project" value="UniProtKB-SubCell"/>
</dbReference>
<proteinExistence type="inferred from homology"/>
<accession>A0A9D5CL16</accession>
<evidence type="ECO:0000313" key="9">
    <source>
        <dbReference type="EMBL" id="KAJ0975266.1"/>
    </source>
</evidence>
<dbReference type="CDD" id="cd00018">
    <property type="entry name" value="AP2"/>
    <property type="match status" value="2"/>
</dbReference>
<dbReference type="Gene3D" id="3.30.730.10">
    <property type="entry name" value="AP2/ERF domain"/>
    <property type="match status" value="2"/>
</dbReference>
<evidence type="ECO:0000256" key="6">
    <source>
        <dbReference type="ARBA" id="ARBA00037973"/>
    </source>
</evidence>
<dbReference type="GO" id="GO:0003700">
    <property type="term" value="F:DNA-binding transcription factor activity"/>
    <property type="evidence" value="ECO:0007669"/>
    <property type="project" value="InterPro"/>
</dbReference>
<reference evidence="9" key="2">
    <citation type="journal article" date="2022" name="Hortic Res">
        <title>The genome of Dioscorea zingiberensis sheds light on the biosynthesis, origin and evolution of the medicinally important diosgenin saponins.</title>
        <authorList>
            <person name="Li Y."/>
            <person name="Tan C."/>
            <person name="Li Z."/>
            <person name="Guo J."/>
            <person name="Li S."/>
            <person name="Chen X."/>
            <person name="Wang C."/>
            <person name="Dai X."/>
            <person name="Yang H."/>
            <person name="Song W."/>
            <person name="Hou L."/>
            <person name="Xu J."/>
            <person name="Tong Z."/>
            <person name="Xu A."/>
            <person name="Yuan X."/>
            <person name="Wang W."/>
            <person name="Yang Q."/>
            <person name="Chen L."/>
            <person name="Sun Z."/>
            <person name="Wang K."/>
            <person name="Pan B."/>
            <person name="Chen J."/>
            <person name="Bao Y."/>
            <person name="Liu F."/>
            <person name="Qi X."/>
            <person name="Gang D.R."/>
            <person name="Wen J."/>
            <person name="Li J."/>
        </authorList>
    </citation>
    <scope>NUCLEOTIDE SEQUENCE</scope>
    <source>
        <strain evidence="9">Dzin_1.0</strain>
    </source>
</reference>
<dbReference type="AlphaFoldDB" id="A0A9D5CL16"/>
<keyword evidence="3" id="KW-0238">DNA-binding</keyword>
<keyword evidence="10" id="KW-1185">Reference proteome</keyword>
<feature type="domain" description="AP2/ERF" evidence="8">
    <location>
        <begin position="363"/>
        <end position="421"/>
    </location>
</feature>
<dbReference type="OrthoDB" id="207175at2759"/>
<dbReference type="GO" id="GO:0003677">
    <property type="term" value="F:DNA binding"/>
    <property type="evidence" value="ECO:0007669"/>
    <property type="project" value="UniProtKB-KW"/>
</dbReference>
<dbReference type="PANTHER" id="PTHR32467">
    <property type="entry name" value="AP2-LIKE ETHYLENE-RESPONSIVE TRANSCRIPTION FACTOR"/>
    <property type="match status" value="1"/>
</dbReference>
<feature type="compositionally biased region" description="Basic and acidic residues" evidence="7">
    <location>
        <begin position="20"/>
        <end position="31"/>
    </location>
</feature>
<evidence type="ECO:0000256" key="3">
    <source>
        <dbReference type="ARBA" id="ARBA00023125"/>
    </source>
</evidence>
<gene>
    <name evidence="9" type="ORF">J5N97_017231</name>
</gene>
<dbReference type="SUPFAM" id="SSF54171">
    <property type="entry name" value="DNA-binding domain"/>
    <property type="match status" value="2"/>
</dbReference>
<evidence type="ECO:0000256" key="1">
    <source>
        <dbReference type="ARBA" id="ARBA00004123"/>
    </source>
</evidence>
<feature type="domain" description="AP2/ERF" evidence="8">
    <location>
        <begin position="259"/>
        <end position="327"/>
    </location>
</feature>
<reference evidence="9" key="1">
    <citation type="submission" date="2021-03" db="EMBL/GenBank/DDBJ databases">
        <authorList>
            <person name="Li Z."/>
            <person name="Yang C."/>
        </authorList>
    </citation>
    <scope>NUCLEOTIDE SEQUENCE</scope>
    <source>
        <strain evidence="9">Dzin_1.0</strain>
        <tissue evidence="9">Leaf</tissue>
    </source>
</reference>
<evidence type="ECO:0000259" key="8">
    <source>
        <dbReference type="PROSITE" id="PS51032"/>
    </source>
</evidence>
<feature type="region of interest" description="Disordered" evidence="7">
    <location>
        <begin position="1"/>
        <end position="31"/>
    </location>
</feature>
<dbReference type="PROSITE" id="PS51032">
    <property type="entry name" value="AP2_ERF"/>
    <property type="match status" value="2"/>
</dbReference>
<organism evidence="9 10">
    <name type="scientific">Dioscorea zingiberensis</name>
    <dbReference type="NCBI Taxonomy" id="325984"/>
    <lineage>
        <taxon>Eukaryota</taxon>
        <taxon>Viridiplantae</taxon>
        <taxon>Streptophyta</taxon>
        <taxon>Embryophyta</taxon>
        <taxon>Tracheophyta</taxon>
        <taxon>Spermatophyta</taxon>
        <taxon>Magnoliopsida</taxon>
        <taxon>Liliopsida</taxon>
        <taxon>Dioscoreales</taxon>
        <taxon>Dioscoreaceae</taxon>
        <taxon>Dioscorea</taxon>
    </lineage>
</organism>